<feature type="region of interest" description="Disordered" evidence="1">
    <location>
        <begin position="1"/>
        <end position="30"/>
    </location>
</feature>
<evidence type="ECO:0000256" key="1">
    <source>
        <dbReference type="SAM" id="MobiDB-lite"/>
    </source>
</evidence>
<dbReference type="AlphaFoldDB" id="A0A927QN53"/>
<accession>A0A927QN53</accession>
<organism evidence="2 3">
    <name type="scientific">Streptomyces caniscabiei</name>
    <dbReference type="NCBI Taxonomy" id="2746961"/>
    <lineage>
        <taxon>Bacteria</taxon>
        <taxon>Bacillati</taxon>
        <taxon>Actinomycetota</taxon>
        <taxon>Actinomycetes</taxon>
        <taxon>Kitasatosporales</taxon>
        <taxon>Streptomycetaceae</taxon>
        <taxon>Streptomyces</taxon>
    </lineage>
</organism>
<dbReference type="Proteomes" id="UP000661025">
    <property type="component" value="Unassembled WGS sequence"/>
</dbReference>
<dbReference type="GeneID" id="79936595"/>
<gene>
    <name evidence="2" type="ORF">IHE70_25100</name>
</gene>
<feature type="compositionally biased region" description="Basic and acidic residues" evidence="1">
    <location>
        <begin position="1"/>
        <end position="20"/>
    </location>
</feature>
<dbReference type="EMBL" id="JACYXT010000011">
    <property type="protein sequence ID" value="MBD9726434.1"/>
    <property type="molecule type" value="Genomic_DNA"/>
</dbReference>
<evidence type="ECO:0000313" key="3">
    <source>
        <dbReference type="Proteomes" id="UP000661025"/>
    </source>
</evidence>
<evidence type="ECO:0000313" key="2">
    <source>
        <dbReference type="EMBL" id="MBD9726434.1"/>
    </source>
</evidence>
<comment type="caution">
    <text evidence="2">The sequence shown here is derived from an EMBL/GenBank/DDBJ whole genome shotgun (WGS) entry which is preliminary data.</text>
</comment>
<name>A0A927QN53_9ACTN</name>
<sequence length="57" mass="6160">MVSELSHEAGRHPSYRERYPVRTGGMGRPLPADRLAKARAHDAVRGGRFLAAFGGGL</sequence>
<proteinExistence type="predicted"/>
<protein>
    <submittedName>
        <fullName evidence="2">Uncharacterized protein</fullName>
    </submittedName>
</protein>
<reference evidence="2" key="1">
    <citation type="submission" date="2020-09" db="EMBL/GenBank/DDBJ databases">
        <title>Streptomyces canutascabiei sp. nov., which causes potato common scab and is distributed across the world.</title>
        <authorList>
            <person name="Nguyen H.P."/>
            <person name="Weisberg A.J."/>
            <person name="Chang J.H."/>
            <person name="Clarke C.R."/>
        </authorList>
    </citation>
    <scope>NUCLEOTIDE SEQUENCE</scope>
    <source>
        <strain evidence="2">ID-01-6.2a</strain>
    </source>
</reference>
<dbReference type="RefSeq" id="WP_192363096.1">
    <property type="nucleotide sequence ID" value="NZ_CP119182.1"/>
</dbReference>